<dbReference type="RefSeq" id="WP_241273847.1">
    <property type="nucleotide sequence ID" value="NZ_JAKZGS010000003.1"/>
</dbReference>
<evidence type="ECO:0000313" key="3">
    <source>
        <dbReference type="Proteomes" id="UP001165488"/>
    </source>
</evidence>
<name>A0ABS9UMC2_9BACT</name>
<evidence type="ECO:0000256" key="1">
    <source>
        <dbReference type="SAM" id="Phobius"/>
    </source>
</evidence>
<feature type="transmembrane region" description="Helical" evidence="1">
    <location>
        <begin position="216"/>
        <end position="237"/>
    </location>
</feature>
<organism evidence="2 3">
    <name type="scientific">Belliella calami</name>
    <dbReference type="NCBI Taxonomy" id="2923436"/>
    <lineage>
        <taxon>Bacteria</taxon>
        <taxon>Pseudomonadati</taxon>
        <taxon>Bacteroidota</taxon>
        <taxon>Cytophagia</taxon>
        <taxon>Cytophagales</taxon>
        <taxon>Cyclobacteriaceae</taxon>
        <taxon>Belliella</taxon>
    </lineage>
</organism>
<keyword evidence="1" id="KW-0472">Membrane</keyword>
<evidence type="ECO:0000313" key="2">
    <source>
        <dbReference type="EMBL" id="MCH7397330.1"/>
    </source>
</evidence>
<keyword evidence="1" id="KW-0812">Transmembrane</keyword>
<keyword evidence="3" id="KW-1185">Reference proteome</keyword>
<protein>
    <submittedName>
        <fullName evidence="2">Uncharacterized protein</fullName>
    </submittedName>
</protein>
<dbReference type="Proteomes" id="UP001165488">
    <property type="component" value="Unassembled WGS sequence"/>
</dbReference>
<reference evidence="2" key="1">
    <citation type="submission" date="2022-03" db="EMBL/GenBank/DDBJ databases">
        <title>De novo assembled genomes of Belliella spp. (Cyclobacteriaceae) strains.</title>
        <authorList>
            <person name="Szabo A."/>
            <person name="Korponai K."/>
            <person name="Felfoldi T."/>
        </authorList>
    </citation>
    <scope>NUCLEOTIDE SEQUENCE</scope>
    <source>
        <strain evidence="2">DSM 107340</strain>
    </source>
</reference>
<accession>A0ABS9UMC2</accession>
<sequence length="316" mass="34580">MMVGLLFFASCQELKEEPLAKEPESLEQKFDRLKFLSAVNKATNIYQEEARNSKKGKNFRSIYDSENRVERYIGDIADALETPNFSYNVVSGNSWDAPIQGNSNIEEYTFDQSDLPINVRRHVIAYENKIDNILSRYENNQINDNQLINEIKSASTVEGNLSKNDPSLTLEDREALSEIFYSTSEMALPIHELLLLEGNPTNAFFKSRLGRAFGRILLAVVATAVVVAVPVAAVAVAKTLVTGMTLSTVKIGVAQGIGKIVAASLTKGVAIGGATKVSGALLTGLYAGVKSAGEKWDTEWKGIKEETKALVKIKLT</sequence>
<comment type="caution">
    <text evidence="2">The sequence shown here is derived from an EMBL/GenBank/DDBJ whole genome shotgun (WGS) entry which is preliminary data.</text>
</comment>
<proteinExistence type="predicted"/>
<keyword evidence="1" id="KW-1133">Transmembrane helix</keyword>
<dbReference type="EMBL" id="JAKZGS010000003">
    <property type="protein sequence ID" value="MCH7397330.1"/>
    <property type="molecule type" value="Genomic_DNA"/>
</dbReference>
<gene>
    <name evidence="2" type="ORF">MM236_04990</name>
</gene>